<proteinExistence type="predicted"/>
<evidence type="ECO:0000313" key="1">
    <source>
        <dbReference type="EMBL" id="KKM13163.1"/>
    </source>
</evidence>
<comment type="caution">
    <text evidence="1">The sequence shown here is derived from an EMBL/GenBank/DDBJ whole genome shotgun (WGS) entry which is preliminary data.</text>
</comment>
<protein>
    <submittedName>
        <fullName evidence="1">Uncharacterized protein</fullName>
    </submittedName>
</protein>
<dbReference type="EMBL" id="LAZR01015441">
    <property type="protein sequence ID" value="KKM13163.1"/>
    <property type="molecule type" value="Genomic_DNA"/>
</dbReference>
<organism evidence="1">
    <name type="scientific">marine sediment metagenome</name>
    <dbReference type="NCBI Taxonomy" id="412755"/>
    <lineage>
        <taxon>unclassified sequences</taxon>
        <taxon>metagenomes</taxon>
        <taxon>ecological metagenomes</taxon>
    </lineage>
</organism>
<sequence length="95" mass="11151">MELGLVVMDNVIFRAYVIALKEQCRLIVEPLEKDGYYKLKYVKIEARTIETKDPDIKCNIKWPAFYHRTKIIAKKKEILEEVYTIGILKPVNHNG</sequence>
<dbReference type="AlphaFoldDB" id="A0A0F9JTG8"/>
<reference evidence="1" key="1">
    <citation type="journal article" date="2015" name="Nature">
        <title>Complex archaea that bridge the gap between prokaryotes and eukaryotes.</title>
        <authorList>
            <person name="Spang A."/>
            <person name="Saw J.H."/>
            <person name="Jorgensen S.L."/>
            <person name="Zaremba-Niedzwiedzka K."/>
            <person name="Martijn J."/>
            <person name="Lind A.E."/>
            <person name="van Eijk R."/>
            <person name="Schleper C."/>
            <person name="Guy L."/>
            <person name="Ettema T.J."/>
        </authorList>
    </citation>
    <scope>NUCLEOTIDE SEQUENCE</scope>
</reference>
<gene>
    <name evidence="1" type="ORF">LCGC14_1719170</name>
</gene>
<accession>A0A0F9JTG8</accession>
<name>A0A0F9JTG8_9ZZZZ</name>